<dbReference type="InterPro" id="IPR045851">
    <property type="entry name" value="AMP-bd_C_sf"/>
</dbReference>
<proteinExistence type="predicted"/>
<evidence type="ECO:0000256" key="9">
    <source>
        <dbReference type="PROSITE-ProRule" id="PRU01363"/>
    </source>
</evidence>
<dbReference type="InterPro" id="IPR049551">
    <property type="entry name" value="PKS_DH_C"/>
</dbReference>
<keyword evidence="2" id="KW-0596">Phosphopantetheine</keyword>
<keyword evidence="5" id="KW-0677">Repeat</keyword>
<dbReference type="SMART" id="SM00826">
    <property type="entry name" value="PKS_DH"/>
    <property type="match status" value="1"/>
</dbReference>
<keyword evidence="15" id="KW-1185">Reference proteome</keyword>
<comment type="pathway">
    <text evidence="1">Antibiotic biosynthesis.</text>
</comment>
<dbReference type="InterPro" id="IPR009081">
    <property type="entry name" value="PP-bd_ACP"/>
</dbReference>
<feature type="domain" description="Ketosynthase family 3 (KS3)" evidence="12">
    <location>
        <begin position="655"/>
        <end position="1106"/>
    </location>
</feature>
<evidence type="ECO:0000259" key="13">
    <source>
        <dbReference type="PROSITE" id="PS52019"/>
    </source>
</evidence>
<dbReference type="InterPro" id="IPR016039">
    <property type="entry name" value="Thiolase-like"/>
</dbReference>
<dbReference type="InterPro" id="IPR049900">
    <property type="entry name" value="PKS_mFAS_DH"/>
</dbReference>
<dbReference type="FunFam" id="3.40.366.10:FF:000002">
    <property type="entry name" value="Probable polyketide synthase 2"/>
    <property type="match status" value="1"/>
</dbReference>
<dbReference type="InterPro" id="IPR042099">
    <property type="entry name" value="ANL_N_sf"/>
</dbReference>
<dbReference type="PANTHER" id="PTHR43775">
    <property type="entry name" value="FATTY ACID SYNTHASE"/>
    <property type="match status" value="1"/>
</dbReference>
<dbReference type="Gene3D" id="3.40.47.10">
    <property type="match status" value="1"/>
</dbReference>
<dbReference type="SUPFAM" id="SSF56801">
    <property type="entry name" value="Acetyl-CoA synthetase-like"/>
    <property type="match status" value="1"/>
</dbReference>
<dbReference type="SMART" id="SM00827">
    <property type="entry name" value="PKS_AT"/>
    <property type="match status" value="1"/>
</dbReference>
<feature type="domain" description="PKS/mFAS DH" evidence="13">
    <location>
        <begin position="1594"/>
        <end position="1874"/>
    </location>
</feature>
<dbReference type="Proteomes" id="UP000253741">
    <property type="component" value="Unassembled WGS sequence"/>
</dbReference>
<dbReference type="PROSITE" id="PS00012">
    <property type="entry name" value="PHOSPHOPANTETHEINE"/>
    <property type="match status" value="2"/>
</dbReference>
<dbReference type="SUPFAM" id="SSF47336">
    <property type="entry name" value="ACP-like"/>
    <property type="match status" value="2"/>
</dbReference>
<dbReference type="PANTHER" id="PTHR43775:SF51">
    <property type="entry name" value="INACTIVE PHENOLPHTHIOCEROL SYNTHESIS POLYKETIDE SYNTHASE TYPE I PKS1-RELATED"/>
    <property type="match status" value="1"/>
</dbReference>
<dbReference type="Pfam" id="PF00109">
    <property type="entry name" value="ketoacyl-synt"/>
    <property type="match status" value="2"/>
</dbReference>
<dbReference type="InterPro" id="IPR013968">
    <property type="entry name" value="PKS_KR"/>
</dbReference>
<reference evidence="14 15" key="1">
    <citation type="submission" date="2018-07" db="EMBL/GenBank/DDBJ databases">
        <title>Streptomyces species from bats.</title>
        <authorList>
            <person name="Dunlap C."/>
        </authorList>
    </citation>
    <scope>NUCLEOTIDE SEQUENCE [LARGE SCALE GENOMIC DNA]</scope>
    <source>
        <strain evidence="14 15">AC230</strain>
    </source>
</reference>
<dbReference type="RefSeq" id="WP_114621860.1">
    <property type="nucleotide sequence ID" value="NZ_QQNA01000008.1"/>
</dbReference>
<dbReference type="Gene3D" id="3.10.129.110">
    <property type="entry name" value="Polyketide synthase dehydratase"/>
    <property type="match status" value="1"/>
</dbReference>
<dbReference type="Gene3D" id="3.30.300.30">
    <property type="match status" value="1"/>
</dbReference>
<sequence>MQVDINPAAAARNAARQPSLGPALIYEDVEIGYPALADRAGRLAEVLAAAGVTAGARVAHLGLNSPALLETYLACAWLGAVFVPVNHGLDAAGVGSVLRDCGARALVAEPGHRAVADAAGVTGQLRCLLVDDDPAAPLDRPADPHWTALSGALAEVAGPVREPVPLQAHHLALLLYTSGTTGRAKGVRLTHGNVWWNSANLERAAGVRPGDVNLVVTPLFHIGALGCHTLRSLARGGTTVIRRRFDPDRALRDLVELRINTMFAIPSLYAAIARAPGFAEADLSRLHTPIVSGAPVPPALVESYARRGVPLQQAWGLTETSCYATYLPTASATGRADSAGRAMPFTDVRLTDPASGLPVTEPGVRGEVCVRGPNVTAGYWNDPKATDEAFDADGWFRSGDIGCLDDEGFLSIVDRLKNMIISNGENIYPAEVEPVLADSPELADVAVLGVEHATQGEAVAAVAVAAEGAEPTVESVRAFAAARLVRYKLPVSLHLVDAIPRNAAGKIDRPALRRSVGGGATSGTDGRQERTRDPDRDPDRDRDRELSEGRERPAPVGERAGYALELVEWATERALGRLPAGLRTGAGFADMGVDSLAAVRVRDLLGEATGSALPATLLYDRPTPAAVAAHLESLLSGVEPAAVPVPAAPAPSVAADPVVIVGMGVRAPGGVSDAEELWRLLIEERDAVSGFPQDRGWDLEGLFAPAQETDPDADRVIDRGTDRGIDPGTDPAAAQDTGARSLTRSGGFLHDAALFDAEFFGISPREALAMDPQQRLLLETSWEAVEHAGIDPVSLKGRDVGVYTGLFANGYAGQVPARADLDGYRASGGATGVAAGRVAYVLGLHGPAVAVDTSCSSSLVALHLAVRALRAGECSMALAGGATVMANTEPFVEFSRQRGLAPDGRCKSFADAADGTAWSEAVGVLVLERLSDARRHGRRVLAVIRGSAVNQDGASNGLTAPSGPAQQQVIRRALADAGLSPGDVDAVEAHGTGTVLGDPIEAQALQAVYGPDRAHPLLLGSVKSNLGHTQAAAGVIGVVKTVLALEHGLLPRTLHVDRPTQEVDWSSGAVRLLTEPCPWPAAGRPRRAAVSSFGMSGTNGHVILEQAPAGTPDSAGRPDFAGPAADPDALVPDVPVPVADVPVPVVVSAKSPQALAELSGRLAERLETGISPADLAHTLAARTPWEHRAVLTGDAGQLSRGLRALASGRPDPRTVTGAAAPGGPTGRTVFVFPGQGAQWAGMGRELGLREPVFAARMAQCARALAPHTDWSLAEVVAGAPGAPSLDRVDVVQPLSFAVMVSLAALWQECGVRPDAVLGHSQGEIAAACVAGALSLPDAARVVALRSRAIAARLAGRGGMLSVLQPEHRVRELLRPWQGRVEVAAVNGPAAVVLAGEPGALTDVQLELESRGAQVRLVPVDYASHAPGVEAVRDGWAELLGGIVPVAPEVPWYSTVEGEWMRGPAADGDYWYRNLRRPVRFDPAVRALAAQGFEVFVEVSSHPVLTAAVQDILADTGRPGVVCGTLRRDEGGPERFARSLGELFARGVPVDWAPLLPVGGRPVALPAHPFLRRRFWPARQPSSALAAAGLEPLGHPLLGAEVADPRDGGVLLTGRLSREEQPWLADHAVGGSVLLPGTALVEMALRAGERVGCPELEELVAQAPVRLDGALTVQVRVGGADERGRREVTVHTRPREADAPWTRHAVGRLAEAGSGALSGVGAGSGAGAEASAWSGAWPPEGARPVDVAAFYDALADRGYDYGPAFRCLTAAWTRGPEVFGEVALPEPADADGFAVHPALFDAAVHTALVAGPDGEPVLPFAWNGVRLHATGASSARVRVTPGPGALTVDVAAADGSPLLDVRSLSTRPLPPDPGAAQDGVDGALSRLTWSVLPASGAVPASVPVTVFGADPGAADGEDTPHWRVLPPGTGRSGLPEPERARQAVHRVLTALQSLLADRERPGARLVVATRRAVAVHDGDPVDPVAAAVWGLVRSAQTEHPGRFVLADLDTAPGPGSDTGPGPDTGPESGAASGVWTDAVGAVLAAVDEAGEAQCAVRGGQPYVPRLVRVNAAESAGGTAEETTGGTARPLDPEGTVLITGGTGMAGAVAARHAVTAYGARNVVLASRRGPAAPGAAELRRELAGLGARVETVACDVADREQVRTLLARIPREAPLTAVVHTAGVLDDGMIDTLDADRLAAVFGPKADGAVWLDELTRTSDPAVFVLFSSVAGVLGTAGQGNYAAASAFLDAVAIRRRAAGHASVSLAWGHWERAGGMTGHLGEADLARIGRTGMRPISDAHGMRLLDAGLASPHPVLVAAPVDRAVLRQRARDGALPRVLLPLAGRVGRTLPAARRALRLDGLDPAARRGVLLDLVRDEAAAVLGHSSGDRIDPAQPFKTAGFDSLTAVELRNRLTTATGARLPATLVFDFPTPADAAAFLHDELVPDLPAPGLAELDRLERALCVAPDEGTGRQIAARLRGLLTRIEHPPSTAAEDAAPDGLRFADDDELFAFIDTNL</sequence>
<dbReference type="SMART" id="SM00823">
    <property type="entry name" value="PKS_PP"/>
    <property type="match status" value="2"/>
</dbReference>
<keyword evidence="3" id="KW-0597">Phosphoprotein</keyword>
<dbReference type="SUPFAM" id="SSF51735">
    <property type="entry name" value="NAD(P)-binding Rossmann-fold domains"/>
    <property type="match status" value="2"/>
</dbReference>
<feature type="compositionally biased region" description="Low complexity" evidence="10">
    <location>
        <begin position="2008"/>
        <end position="2025"/>
    </location>
</feature>
<organism evidence="14 15">
    <name type="scientific">Streptomyces corynorhini</name>
    <dbReference type="NCBI Taxonomy" id="2282652"/>
    <lineage>
        <taxon>Bacteria</taxon>
        <taxon>Bacillati</taxon>
        <taxon>Actinomycetota</taxon>
        <taxon>Actinomycetes</taxon>
        <taxon>Kitasatosporales</taxon>
        <taxon>Streptomycetaceae</taxon>
        <taxon>Streptomyces</taxon>
    </lineage>
</organism>
<dbReference type="InterPro" id="IPR001227">
    <property type="entry name" value="Ac_transferase_dom_sf"/>
</dbReference>
<dbReference type="InterPro" id="IPR020841">
    <property type="entry name" value="PKS_Beta-ketoAc_synthase_dom"/>
</dbReference>
<dbReference type="Pfam" id="PF22953">
    <property type="entry name" value="SpnB_Rossmann"/>
    <property type="match status" value="1"/>
</dbReference>
<dbReference type="OrthoDB" id="9778690at2"/>
<dbReference type="Pfam" id="PF13193">
    <property type="entry name" value="AMP-binding_C"/>
    <property type="match status" value="1"/>
</dbReference>
<dbReference type="InterPro" id="IPR000873">
    <property type="entry name" value="AMP-dep_synth/lig_dom"/>
</dbReference>
<dbReference type="GO" id="GO:0031177">
    <property type="term" value="F:phosphopantetheine binding"/>
    <property type="evidence" value="ECO:0007669"/>
    <property type="project" value="InterPro"/>
</dbReference>
<dbReference type="EMBL" id="QQNA01000008">
    <property type="protein sequence ID" value="RDG39830.1"/>
    <property type="molecule type" value="Genomic_DNA"/>
</dbReference>
<evidence type="ECO:0000256" key="10">
    <source>
        <dbReference type="SAM" id="MobiDB-lite"/>
    </source>
</evidence>
<evidence type="ECO:0000256" key="5">
    <source>
        <dbReference type="ARBA" id="ARBA00022737"/>
    </source>
</evidence>
<evidence type="ECO:0000256" key="7">
    <source>
        <dbReference type="ARBA" id="ARBA00023268"/>
    </source>
</evidence>
<keyword evidence="6" id="KW-0045">Antibiotic biosynthesis</keyword>
<dbReference type="InterPro" id="IPR020806">
    <property type="entry name" value="PKS_PP-bd"/>
</dbReference>
<dbReference type="InterPro" id="IPR042104">
    <property type="entry name" value="PKS_dehydratase_sf"/>
</dbReference>
<feature type="region of interest" description="N-terminal hotdog fold" evidence="9">
    <location>
        <begin position="1594"/>
        <end position="1715"/>
    </location>
</feature>
<dbReference type="Pfam" id="PF14765">
    <property type="entry name" value="PS-DH"/>
    <property type="match status" value="1"/>
</dbReference>
<evidence type="ECO:0000256" key="4">
    <source>
        <dbReference type="ARBA" id="ARBA00022679"/>
    </source>
</evidence>
<evidence type="ECO:0000256" key="1">
    <source>
        <dbReference type="ARBA" id="ARBA00004792"/>
    </source>
</evidence>
<feature type="region of interest" description="Disordered" evidence="10">
    <location>
        <begin position="2008"/>
        <end position="2030"/>
    </location>
</feature>
<accession>A0A370BDJ8</accession>
<dbReference type="Pfam" id="PF16197">
    <property type="entry name" value="KAsynt_C_assoc"/>
    <property type="match status" value="1"/>
</dbReference>
<dbReference type="Gene3D" id="1.10.1200.10">
    <property type="entry name" value="ACP-like"/>
    <property type="match status" value="2"/>
</dbReference>
<dbReference type="Gene3D" id="3.40.50.12780">
    <property type="entry name" value="N-terminal domain of ligase-like"/>
    <property type="match status" value="1"/>
</dbReference>
<dbReference type="Gene3D" id="3.40.366.10">
    <property type="entry name" value="Malonyl-Coenzyme A Acyl Carrier Protein, domain 2"/>
    <property type="match status" value="1"/>
</dbReference>
<keyword evidence="7" id="KW-0511">Multifunctional enzyme</keyword>
<keyword evidence="4" id="KW-0808">Transferase</keyword>
<feature type="domain" description="Carrier" evidence="11">
    <location>
        <begin position="561"/>
        <end position="635"/>
    </location>
</feature>
<feature type="region of interest" description="Disordered" evidence="10">
    <location>
        <begin position="1911"/>
        <end position="1935"/>
    </location>
</feature>
<dbReference type="InterPro" id="IPR014031">
    <property type="entry name" value="Ketoacyl_synth_C"/>
</dbReference>
<dbReference type="InterPro" id="IPR016035">
    <property type="entry name" value="Acyl_Trfase/lysoPLipase"/>
</dbReference>
<dbReference type="SMART" id="SM00822">
    <property type="entry name" value="PKS_KR"/>
    <property type="match status" value="1"/>
</dbReference>
<keyword evidence="8" id="KW-0012">Acyltransferase</keyword>
<protein>
    <submittedName>
        <fullName evidence="14">SDR family NAD(P)-dependent oxidoreductase</fullName>
    </submittedName>
</protein>
<dbReference type="Gene3D" id="3.40.50.720">
    <property type="entry name" value="NAD(P)-binding Rossmann-like Domain"/>
    <property type="match status" value="1"/>
</dbReference>
<feature type="region of interest" description="C-terminal hotdog fold" evidence="9">
    <location>
        <begin position="1741"/>
        <end position="1874"/>
    </location>
</feature>
<evidence type="ECO:0000256" key="2">
    <source>
        <dbReference type="ARBA" id="ARBA00022450"/>
    </source>
</evidence>
<dbReference type="InterPro" id="IPR050091">
    <property type="entry name" value="PKS_NRPS_Biosynth_Enz"/>
</dbReference>
<dbReference type="InterPro" id="IPR025110">
    <property type="entry name" value="AMP-bd_C"/>
</dbReference>
<dbReference type="SMART" id="SM00825">
    <property type="entry name" value="PKS_KS"/>
    <property type="match status" value="1"/>
</dbReference>
<dbReference type="InterPro" id="IPR036291">
    <property type="entry name" value="NAD(P)-bd_dom_sf"/>
</dbReference>
<name>A0A370BDJ8_9ACTN</name>
<dbReference type="FunFam" id="1.10.1200.10:FF:000007">
    <property type="entry name" value="Probable polyketide synthase pks17"/>
    <property type="match status" value="1"/>
</dbReference>
<dbReference type="InterPro" id="IPR020845">
    <property type="entry name" value="AMP-binding_CS"/>
</dbReference>
<dbReference type="PROSITE" id="PS52019">
    <property type="entry name" value="PKS_MFAS_DH"/>
    <property type="match status" value="1"/>
</dbReference>
<gene>
    <name evidence="14" type="ORF">DVH02_01675</name>
</gene>
<dbReference type="InterPro" id="IPR020807">
    <property type="entry name" value="PKS_DH"/>
</dbReference>
<feature type="compositionally biased region" description="Basic and acidic residues" evidence="10">
    <location>
        <begin position="712"/>
        <end position="725"/>
    </location>
</feature>
<dbReference type="FunFam" id="3.40.47.10:FF:000019">
    <property type="entry name" value="Polyketide synthase type I"/>
    <property type="match status" value="1"/>
</dbReference>
<evidence type="ECO:0000259" key="12">
    <source>
        <dbReference type="PROSITE" id="PS52004"/>
    </source>
</evidence>
<dbReference type="InterPro" id="IPR016036">
    <property type="entry name" value="Malonyl_transacylase_ACP-bd"/>
</dbReference>
<dbReference type="Pfam" id="PF02801">
    <property type="entry name" value="Ketoacyl-synt_C"/>
    <property type="match status" value="1"/>
</dbReference>
<dbReference type="InterPro" id="IPR006162">
    <property type="entry name" value="Ppantetheine_attach_site"/>
</dbReference>
<feature type="active site" description="Proton acceptor; for dehydratase activity" evidence="9">
    <location>
        <position position="1626"/>
    </location>
</feature>
<feature type="active site" description="Proton donor; for dehydratase activity" evidence="9">
    <location>
        <position position="1800"/>
    </location>
</feature>
<dbReference type="InterPro" id="IPR057326">
    <property type="entry name" value="KR_dom"/>
</dbReference>
<dbReference type="InterPro" id="IPR049552">
    <property type="entry name" value="PKS_DH_N"/>
</dbReference>
<feature type="compositionally biased region" description="Basic and acidic residues" evidence="10">
    <location>
        <begin position="526"/>
        <end position="553"/>
    </location>
</feature>
<dbReference type="CDD" id="cd00833">
    <property type="entry name" value="PKS"/>
    <property type="match status" value="1"/>
</dbReference>
<dbReference type="Pfam" id="PF00550">
    <property type="entry name" value="PP-binding"/>
    <property type="match status" value="2"/>
</dbReference>
<dbReference type="SUPFAM" id="SSF52151">
    <property type="entry name" value="FabD/lysophospholipase-like"/>
    <property type="match status" value="1"/>
</dbReference>
<evidence type="ECO:0000256" key="8">
    <source>
        <dbReference type="ARBA" id="ARBA00023315"/>
    </source>
</evidence>
<dbReference type="CDD" id="cd08956">
    <property type="entry name" value="KR_3_FAS_SDR_x"/>
    <property type="match status" value="1"/>
</dbReference>
<dbReference type="PROSITE" id="PS52004">
    <property type="entry name" value="KS3_2"/>
    <property type="match status" value="1"/>
</dbReference>
<dbReference type="SUPFAM" id="SSF53901">
    <property type="entry name" value="Thiolase-like"/>
    <property type="match status" value="1"/>
</dbReference>
<dbReference type="InterPro" id="IPR055123">
    <property type="entry name" value="SpnB-like_Rossmann"/>
</dbReference>
<dbReference type="Gene3D" id="3.30.70.3290">
    <property type="match status" value="1"/>
</dbReference>
<evidence type="ECO:0000259" key="11">
    <source>
        <dbReference type="PROSITE" id="PS50075"/>
    </source>
</evidence>
<dbReference type="GO" id="GO:0006633">
    <property type="term" value="P:fatty acid biosynthetic process"/>
    <property type="evidence" value="ECO:0007669"/>
    <property type="project" value="TreeGrafter"/>
</dbReference>
<comment type="caution">
    <text evidence="14">The sequence shown here is derived from an EMBL/GenBank/DDBJ whole genome shotgun (WGS) entry which is preliminary data.</text>
</comment>
<dbReference type="Pfam" id="PF21089">
    <property type="entry name" value="PKS_DH_N"/>
    <property type="match status" value="1"/>
</dbReference>
<dbReference type="InterPro" id="IPR036736">
    <property type="entry name" value="ACP-like_sf"/>
</dbReference>
<dbReference type="Pfam" id="PF08659">
    <property type="entry name" value="KR"/>
    <property type="match status" value="1"/>
</dbReference>
<evidence type="ECO:0000313" key="14">
    <source>
        <dbReference type="EMBL" id="RDG39830.1"/>
    </source>
</evidence>
<dbReference type="InterPro" id="IPR032821">
    <property type="entry name" value="PKS_assoc"/>
</dbReference>
<evidence type="ECO:0000256" key="3">
    <source>
        <dbReference type="ARBA" id="ARBA00022553"/>
    </source>
</evidence>
<dbReference type="SUPFAM" id="SSF55048">
    <property type="entry name" value="Probable ACP-binding domain of malonyl-CoA ACP transacylase"/>
    <property type="match status" value="1"/>
</dbReference>
<dbReference type="InterPro" id="IPR014030">
    <property type="entry name" value="Ketoacyl_synth_N"/>
</dbReference>
<dbReference type="GO" id="GO:0033068">
    <property type="term" value="P:macrolide biosynthetic process"/>
    <property type="evidence" value="ECO:0007669"/>
    <property type="project" value="UniProtKB-ARBA"/>
</dbReference>
<dbReference type="PROSITE" id="PS00455">
    <property type="entry name" value="AMP_BINDING"/>
    <property type="match status" value="1"/>
</dbReference>
<feature type="region of interest" description="Disordered" evidence="10">
    <location>
        <begin position="510"/>
        <end position="557"/>
    </location>
</feature>
<dbReference type="Pfam" id="PF00698">
    <property type="entry name" value="Acyl_transf_1"/>
    <property type="match status" value="1"/>
</dbReference>
<dbReference type="PROSITE" id="PS50075">
    <property type="entry name" value="CARRIER"/>
    <property type="match status" value="2"/>
</dbReference>
<dbReference type="InterPro" id="IPR014043">
    <property type="entry name" value="Acyl_transferase_dom"/>
</dbReference>
<dbReference type="Pfam" id="PF00501">
    <property type="entry name" value="AMP-binding"/>
    <property type="match status" value="1"/>
</dbReference>
<dbReference type="GO" id="GO:0004312">
    <property type="term" value="F:fatty acid synthase activity"/>
    <property type="evidence" value="ECO:0007669"/>
    <property type="project" value="TreeGrafter"/>
</dbReference>
<feature type="region of interest" description="Disordered" evidence="10">
    <location>
        <begin position="712"/>
        <end position="738"/>
    </location>
</feature>
<evidence type="ECO:0000313" key="15">
    <source>
        <dbReference type="Proteomes" id="UP000253741"/>
    </source>
</evidence>
<feature type="domain" description="Carrier" evidence="11">
    <location>
        <begin position="2369"/>
        <end position="2444"/>
    </location>
</feature>
<evidence type="ECO:0000256" key="6">
    <source>
        <dbReference type="ARBA" id="ARBA00023194"/>
    </source>
</evidence>